<dbReference type="PROSITE" id="PS00075">
    <property type="entry name" value="DHFR_1"/>
    <property type="match status" value="1"/>
</dbReference>
<proteinExistence type="inferred from homology"/>
<dbReference type="InterPro" id="IPR024072">
    <property type="entry name" value="DHFR-like_dom_sf"/>
</dbReference>
<dbReference type="GO" id="GO:0046654">
    <property type="term" value="P:tetrahydrofolate biosynthetic process"/>
    <property type="evidence" value="ECO:0007669"/>
    <property type="project" value="UniProtKB-UniPathway"/>
</dbReference>
<reference evidence="9 10" key="1">
    <citation type="submission" date="2014-04" db="EMBL/GenBank/DDBJ databases">
        <authorList>
            <consortium name="DOE Joint Genome Institute"/>
            <person name="Kuo A."/>
            <person name="Martino E."/>
            <person name="Perotto S."/>
            <person name="Kohler A."/>
            <person name="Nagy L.G."/>
            <person name="Floudas D."/>
            <person name="Copeland A."/>
            <person name="Barry K.W."/>
            <person name="Cichocki N."/>
            <person name="Veneault-Fourrey C."/>
            <person name="LaButti K."/>
            <person name="Lindquist E.A."/>
            <person name="Lipzen A."/>
            <person name="Lundell T."/>
            <person name="Morin E."/>
            <person name="Murat C."/>
            <person name="Sun H."/>
            <person name="Tunlid A."/>
            <person name="Henrissat B."/>
            <person name="Grigoriev I.V."/>
            <person name="Hibbett D.S."/>
            <person name="Martin F."/>
            <person name="Nordberg H.P."/>
            <person name="Cantor M.N."/>
            <person name="Hua S.X."/>
        </authorList>
    </citation>
    <scope>NUCLEOTIDE SEQUENCE [LARGE SCALE GENOMIC DNA]</scope>
    <source>
        <strain evidence="9 10">Zn</strain>
    </source>
</reference>
<keyword evidence="6" id="KW-0560">Oxidoreductase</keyword>
<dbReference type="InterPro" id="IPR001796">
    <property type="entry name" value="DHFR_dom"/>
</dbReference>
<dbReference type="PANTHER" id="PTHR48069:SF3">
    <property type="entry name" value="DIHYDROFOLATE REDUCTASE"/>
    <property type="match status" value="1"/>
</dbReference>
<dbReference type="FunCoup" id="A0A0C3D7P0">
    <property type="interactions" value="480"/>
</dbReference>
<dbReference type="Pfam" id="PF00186">
    <property type="entry name" value="DHFR_1"/>
    <property type="match status" value="1"/>
</dbReference>
<reference evidence="10" key="2">
    <citation type="submission" date="2015-01" db="EMBL/GenBank/DDBJ databases">
        <title>Evolutionary Origins and Diversification of the Mycorrhizal Mutualists.</title>
        <authorList>
            <consortium name="DOE Joint Genome Institute"/>
            <consortium name="Mycorrhizal Genomics Consortium"/>
            <person name="Kohler A."/>
            <person name="Kuo A."/>
            <person name="Nagy L.G."/>
            <person name="Floudas D."/>
            <person name="Copeland A."/>
            <person name="Barry K.W."/>
            <person name="Cichocki N."/>
            <person name="Veneault-Fourrey C."/>
            <person name="LaButti K."/>
            <person name="Lindquist E.A."/>
            <person name="Lipzen A."/>
            <person name="Lundell T."/>
            <person name="Morin E."/>
            <person name="Murat C."/>
            <person name="Riley R."/>
            <person name="Ohm R."/>
            <person name="Sun H."/>
            <person name="Tunlid A."/>
            <person name="Henrissat B."/>
            <person name="Grigoriev I.V."/>
            <person name="Hibbett D.S."/>
            <person name="Martin F."/>
        </authorList>
    </citation>
    <scope>NUCLEOTIDE SEQUENCE [LARGE SCALE GENOMIC DNA]</scope>
    <source>
        <strain evidence="10">Zn</strain>
    </source>
</reference>
<keyword evidence="4" id="KW-0554">One-carbon metabolism</keyword>
<dbReference type="STRING" id="913774.A0A0C3D7P0"/>
<protein>
    <recommendedName>
        <fullName evidence="3">Dihydrofolate reductase</fullName>
        <ecNumber evidence="2">1.5.1.3</ecNumber>
    </recommendedName>
</protein>
<comment type="pathway">
    <text evidence="1">Cofactor biosynthesis; tetrahydrofolate biosynthesis; 5,6,7,8-tetrahydrofolate from 7,8-dihydrofolate: step 1/1.</text>
</comment>
<dbReference type="InParanoid" id="A0A0C3D7P0"/>
<dbReference type="HOGENOM" id="CLU_043966_2_1_1"/>
<evidence type="ECO:0000256" key="5">
    <source>
        <dbReference type="ARBA" id="ARBA00022857"/>
    </source>
</evidence>
<gene>
    <name evidence="9" type="ORF">OIDMADRAFT_16111</name>
</gene>
<keyword evidence="10" id="KW-1185">Reference proteome</keyword>
<dbReference type="EC" id="1.5.1.3" evidence="2"/>
<dbReference type="InterPro" id="IPR012259">
    <property type="entry name" value="DHFR"/>
</dbReference>
<dbReference type="Gene3D" id="3.40.430.10">
    <property type="entry name" value="Dihydrofolate Reductase, subunit A"/>
    <property type="match status" value="1"/>
</dbReference>
<evidence type="ECO:0000256" key="3">
    <source>
        <dbReference type="ARBA" id="ARBA00018886"/>
    </source>
</evidence>
<dbReference type="EMBL" id="KN832870">
    <property type="protein sequence ID" value="KIN07374.1"/>
    <property type="molecule type" value="Genomic_DNA"/>
</dbReference>
<evidence type="ECO:0000256" key="6">
    <source>
        <dbReference type="ARBA" id="ARBA00023002"/>
    </source>
</evidence>
<evidence type="ECO:0000256" key="1">
    <source>
        <dbReference type="ARBA" id="ARBA00004903"/>
    </source>
</evidence>
<dbReference type="GO" id="GO:0050661">
    <property type="term" value="F:NADP binding"/>
    <property type="evidence" value="ECO:0007669"/>
    <property type="project" value="InterPro"/>
</dbReference>
<accession>A0A0C3D7P0</accession>
<dbReference type="GO" id="GO:0005739">
    <property type="term" value="C:mitochondrion"/>
    <property type="evidence" value="ECO:0007669"/>
    <property type="project" value="TreeGrafter"/>
</dbReference>
<name>A0A0C3D7P0_OIDMZ</name>
<evidence type="ECO:0000313" key="9">
    <source>
        <dbReference type="EMBL" id="KIN07374.1"/>
    </source>
</evidence>
<dbReference type="OrthoDB" id="414698at2759"/>
<dbReference type="PROSITE" id="PS51330">
    <property type="entry name" value="DHFR_2"/>
    <property type="match status" value="1"/>
</dbReference>
<dbReference type="PRINTS" id="PR00070">
    <property type="entry name" value="DHFR"/>
</dbReference>
<feature type="domain" description="DHFR" evidence="8">
    <location>
        <begin position="5"/>
        <end position="194"/>
    </location>
</feature>
<dbReference type="GO" id="GO:0046452">
    <property type="term" value="P:dihydrofolate metabolic process"/>
    <property type="evidence" value="ECO:0007669"/>
    <property type="project" value="TreeGrafter"/>
</dbReference>
<keyword evidence="5" id="KW-0521">NADP</keyword>
<evidence type="ECO:0000256" key="7">
    <source>
        <dbReference type="RuleBase" id="RU004474"/>
    </source>
</evidence>
<dbReference type="GO" id="GO:0006730">
    <property type="term" value="P:one-carbon metabolic process"/>
    <property type="evidence" value="ECO:0007669"/>
    <property type="project" value="UniProtKB-KW"/>
</dbReference>
<dbReference type="InterPro" id="IPR017925">
    <property type="entry name" value="DHFR_CS"/>
</dbReference>
<evidence type="ECO:0000313" key="10">
    <source>
        <dbReference type="Proteomes" id="UP000054321"/>
    </source>
</evidence>
<dbReference type="CDD" id="cd00209">
    <property type="entry name" value="DHFR"/>
    <property type="match status" value="1"/>
</dbReference>
<sequence length="195" mass="22175">MSPRDLTVIVAATSKMGIGRRGTLPWTGLKQEMAYFARVTKRANPGTENIVIMGRKTWESIPLRFRPLKDRVNVVITRAVEPPASDKAVKVGSFDAALRLAEKMDSDRRNFVIGGAQIYREAIQRVETKRILLTRVLTDFECDTFFPVHLNEDGKAEGWERVSKQALDEWVGETVAEGVQEENGTKYIFEMWERT</sequence>
<evidence type="ECO:0000256" key="2">
    <source>
        <dbReference type="ARBA" id="ARBA00012856"/>
    </source>
</evidence>
<dbReference type="PANTHER" id="PTHR48069">
    <property type="entry name" value="DIHYDROFOLATE REDUCTASE"/>
    <property type="match status" value="1"/>
</dbReference>
<dbReference type="AlphaFoldDB" id="A0A0C3D7P0"/>
<dbReference type="SUPFAM" id="SSF53597">
    <property type="entry name" value="Dihydrofolate reductase-like"/>
    <property type="match status" value="1"/>
</dbReference>
<comment type="similarity">
    <text evidence="7">Belongs to the dihydrofolate reductase family.</text>
</comment>
<dbReference type="Proteomes" id="UP000054321">
    <property type="component" value="Unassembled WGS sequence"/>
</dbReference>
<organism evidence="9 10">
    <name type="scientific">Oidiodendron maius (strain Zn)</name>
    <dbReference type="NCBI Taxonomy" id="913774"/>
    <lineage>
        <taxon>Eukaryota</taxon>
        <taxon>Fungi</taxon>
        <taxon>Dikarya</taxon>
        <taxon>Ascomycota</taxon>
        <taxon>Pezizomycotina</taxon>
        <taxon>Leotiomycetes</taxon>
        <taxon>Leotiomycetes incertae sedis</taxon>
        <taxon>Myxotrichaceae</taxon>
        <taxon>Oidiodendron</taxon>
    </lineage>
</organism>
<evidence type="ECO:0000259" key="8">
    <source>
        <dbReference type="PROSITE" id="PS51330"/>
    </source>
</evidence>
<dbReference type="UniPathway" id="UPA00077">
    <property type="reaction ID" value="UER00158"/>
</dbReference>
<dbReference type="GO" id="GO:0004146">
    <property type="term" value="F:dihydrofolate reductase activity"/>
    <property type="evidence" value="ECO:0007669"/>
    <property type="project" value="UniProtKB-EC"/>
</dbReference>
<dbReference type="GO" id="GO:0046655">
    <property type="term" value="P:folic acid metabolic process"/>
    <property type="evidence" value="ECO:0007669"/>
    <property type="project" value="TreeGrafter"/>
</dbReference>
<evidence type="ECO:0000256" key="4">
    <source>
        <dbReference type="ARBA" id="ARBA00022563"/>
    </source>
</evidence>